<keyword evidence="8" id="KW-0653">Protein transport</keyword>
<dbReference type="GO" id="GO:0015031">
    <property type="term" value="P:protein transport"/>
    <property type="evidence" value="ECO:0007669"/>
    <property type="project" value="UniProtKB-KW"/>
</dbReference>
<gene>
    <name evidence="12" type="primary">fliJ</name>
    <name evidence="12" type="ORF">FBF83_07910</name>
</gene>
<keyword evidence="9" id="KW-0472">Membrane</keyword>
<dbReference type="GO" id="GO:0005886">
    <property type="term" value="C:plasma membrane"/>
    <property type="evidence" value="ECO:0007669"/>
    <property type="project" value="UniProtKB-SubCell"/>
</dbReference>
<dbReference type="GO" id="GO:0009288">
    <property type="term" value="C:bacterial-type flagellum"/>
    <property type="evidence" value="ECO:0007669"/>
    <property type="project" value="InterPro"/>
</dbReference>
<evidence type="ECO:0000256" key="8">
    <source>
        <dbReference type="ARBA" id="ARBA00022927"/>
    </source>
</evidence>
<evidence type="ECO:0000256" key="2">
    <source>
        <dbReference type="ARBA" id="ARBA00010004"/>
    </source>
</evidence>
<keyword evidence="5" id="KW-1003">Cell membrane</keyword>
<name>A0A4U1MIC9_9BACL</name>
<dbReference type="GO" id="GO:0044781">
    <property type="term" value="P:bacterial-type flagellum organization"/>
    <property type="evidence" value="ECO:0007669"/>
    <property type="project" value="UniProtKB-KW"/>
</dbReference>
<dbReference type="GO" id="GO:0071973">
    <property type="term" value="P:bacterial-type flagellum-dependent cell motility"/>
    <property type="evidence" value="ECO:0007669"/>
    <property type="project" value="InterPro"/>
</dbReference>
<evidence type="ECO:0000313" key="13">
    <source>
        <dbReference type="Proteomes" id="UP000310541"/>
    </source>
</evidence>
<dbReference type="EMBL" id="SWFM01000002">
    <property type="protein sequence ID" value="TKD70547.1"/>
    <property type="molecule type" value="Genomic_DNA"/>
</dbReference>
<sequence length="152" mass="17856">MTIAAFQFPFQRILDVKENEKAQAQLEMAEVLKVQVDLERAISSLEQEIYSMRGRLEQRQLDGLSITELLRGEEHIAYLERQIQEQKNQLKLINIQLSSQQDALAAKVKEEKTWQSIKETRKEEFHRDLQILEQNELDDLNTVRAYMLARNG</sequence>
<keyword evidence="4" id="KW-0813">Transport</keyword>
<keyword evidence="11" id="KW-0175">Coiled coil</keyword>
<comment type="similarity">
    <text evidence="2">Belongs to the FliJ family.</text>
</comment>
<dbReference type="OrthoDB" id="2968361at2"/>
<protein>
    <recommendedName>
        <fullName evidence="3">Flagellar FliJ protein</fullName>
    </recommendedName>
</protein>
<dbReference type="InterPro" id="IPR053716">
    <property type="entry name" value="Flag_assembly_chemotaxis_eff"/>
</dbReference>
<keyword evidence="12" id="KW-0969">Cilium</keyword>
<comment type="caution">
    <text evidence="12">The sequence shown here is derived from an EMBL/GenBank/DDBJ whole genome shotgun (WGS) entry which is preliminary data.</text>
</comment>
<keyword evidence="7" id="KW-1005">Bacterial flagellum biogenesis</keyword>
<dbReference type="Proteomes" id="UP000310541">
    <property type="component" value="Unassembled WGS sequence"/>
</dbReference>
<dbReference type="NCBIfam" id="TIGR02473">
    <property type="entry name" value="flagell_FliJ"/>
    <property type="match status" value="1"/>
</dbReference>
<dbReference type="GO" id="GO:0006935">
    <property type="term" value="P:chemotaxis"/>
    <property type="evidence" value="ECO:0007669"/>
    <property type="project" value="UniProtKB-KW"/>
</dbReference>
<feature type="coiled-coil region" evidence="11">
    <location>
        <begin position="14"/>
        <end position="103"/>
    </location>
</feature>
<dbReference type="AlphaFoldDB" id="A0A4U1MIC9"/>
<proteinExistence type="inferred from homology"/>
<keyword evidence="12" id="KW-0282">Flagellum</keyword>
<evidence type="ECO:0000256" key="4">
    <source>
        <dbReference type="ARBA" id="ARBA00022448"/>
    </source>
</evidence>
<organism evidence="12 13">
    <name type="scientific">Guptibacillus hwajinpoensis</name>
    <dbReference type="NCBI Taxonomy" id="208199"/>
    <lineage>
        <taxon>Bacteria</taxon>
        <taxon>Bacillati</taxon>
        <taxon>Bacillota</taxon>
        <taxon>Bacilli</taxon>
        <taxon>Bacillales</taxon>
        <taxon>Guptibacillaceae</taxon>
        <taxon>Guptibacillus</taxon>
    </lineage>
</organism>
<evidence type="ECO:0000256" key="7">
    <source>
        <dbReference type="ARBA" id="ARBA00022795"/>
    </source>
</evidence>
<evidence type="ECO:0000256" key="3">
    <source>
        <dbReference type="ARBA" id="ARBA00020392"/>
    </source>
</evidence>
<reference evidence="12 13" key="1">
    <citation type="submission" date="2019-04" db="EMBL/GenBank/DDBJ databases">
        <title>Genome sequence of Bacillus hwajinpoensis strain Y2.</title>
        <authorList>
            <person name="Fair J.L."/>
            <person name="Maclea K.S."/>
        </authorList>
    </citation>
    <scope>NUCLEOTIDE SEQUENCE [LARGE SCALE GENOMIC DNA]</scope>
    <source>
        <strain evidence="12 13">Y2</strain>
    </source>
</reference>
<keyword evidence="6" id="KW-0145">Chemotaxis</keyword>
<evidence type="ECO:0000256" key="9">
    <source>
        <dbReference type="ARBA" id="ARBA00023136"/>
    </source>
</evidence>
<keyword evidence="10" id="KW-1006">Bacterial flagellum protein export</keyword>
<evidence type="ECO:0000256" key="10">
    <source>
        <dbReference type="ARBA" id="ARBA00023225"/>
    </source>
</evidence>
<dbReference type="Gene3D" id="1.10.287.1700">
    <property type="match status" value="1"/>
</dbReference>
<evidence type="ECO:0000256" key="11">
    <source>
        <dbReference type="SAM" id="Coils"/>
    </source>
</evidence>
<dbReference type="InterPro" id="IPR012823">
    <property type="entry name" value="Flagell_FliJ"/>
</dbReference>
<evidence type="ECO:0000256" key="6">
    <source>
        <dbReference type="ARBA" id="ARBA00022500"/>
    </source>
</evidence>
<keyword evidence="12" id="KW-0966">Cell projection</keyword>
<evidence type="ECO:0000256" key="1">
    <source>
        <dbReference type="ARBA" id="ARBA00004413"/>
    </source>
</evidence>
<evidence type="ECO:0000313" key="12">
    <source>
        <dbReference type="EMBL" id="TKD70547.1"/>
    </source>
</evidence>
<dbReference type="Pfam" id="PF02050">
    <property type="entry name" value="FliJ"/>
    <property type="match status" value="1"/>
</dbReference>
<evidence type="ECO:0000256" key="5">
    <source>
        <dbReference type="ARBA" id="ARBA00022475"/>
    </source>
</evidence>
<comment type="subcellular location">
    <subcellularLocation>
        <location evidence="1">Cell membrane</location>
        <topology evidence="1">Peripheral membrane protein</topology>
        <orientation evidence="1">Cytoplasmic side</orientation>
    </subcellularLocation>
</comment>
<accession>A0A4U1MIC9</accession>